<dbReference type="InterPro" id="IPR009060">
    <property type="entry name" value="UBA-like_sf"/>
</dbReference>
<name>A0A5D8QFV4_9THEO</name>
<dbReference type="InterPro" id="IPR025642">
    <property type="entry name" value="DUF4342"/>
</dbReference>
<dbReference type="Gene3D" id="1.10.8.10">
    <property type="entry name" value="DNA helicase RuvA subunit, C-terminal domain"/>
    <property type="match status" value="1"/>
</dbReference>
<sequence>MDELEKIDAIRDRTGVSYKEAKEALDKNEGDVVKALIYLEDNKKSWTESMTVAGADLIDKVKEIVRKGNVTKIRIKKDGRVIMDIPVTAGAISTILLPQLTLAGAAVALVANCTIEIERPDKGAVKLVEEKEKKESPGE</sequence>
<dbReference type="EMBL" id="VTPS01000006">
    <property type="protein sequence ID" value="TZE82413.1"/>
    <property type="molecule type" value="Genomic_DNA"/>
</dbReference>
<dbReference type="SUPFAM" id="SSF46934">
    <property type="entry name" value="UBA-like"/>
    <property type="match status" value="1"/>
</dbReference>
<accession>A0A5D8QFV4</accession>
<dbReference type="CDD" id="cd14360">
    <property type="entry name" value="UBA_NAC_like_bac"/>
    <property type="match status" value="1"/>
</dbReference>
<protein>
    <submittedName>
        <fullName evidence="2">DUF4342 domain-containing protein</fullName>
    </submittedName>
</protein>
<gene>
    <name evidence="2" type="ORF">FWJ32_05245</name>
</gene>
<evidence type="ECO:0000259" key="1">
    <source>
        <dbReference type="Pfam" id="PF14242"/>
    </source>
</evidence>
<evidence type="ECO:0000313" key="3">
    <source>
        <dbReference type="Proteomes" id="UP000322976"/>
    </source>
</evidence>
<dbReference type="RefSeq" id="WP_149544925.1">
    <property type="nucleotide sequence ID" value="NZ_VTPS01000006.1"/>
</dbReference>
<evidence type="ECO:0000313" key="2">
    <source>
        <dbReference type="EMBL" id="TZE82413.1"/>
    </source>
</evidence>
<feature type="domain" description="DUF4342" evidence="1">
    <location>
        <begin position="43"/>
        <end position="119"/>
    </location>
</feature>
<dbReference type="Proteomes" id="UP000322976">
    <property type="component" value="Unassembled WGS sequence"/>
</dbReference>
<comment type="caution">
    <text evidence="2">The sequence shown here is derived from an EMBL/GenBank/DDBJ whole genome shotgun (WGS) entry which is preliminary data.</text>
</comment>
<organism evidence="2 3">
    <name type="scientific">Calorimonas adulescens</name>
    <dbReference type="NCBI Taxonomy" id="2606906"/>
    <lineage>
        <taxon>Bacteria</taxon>
        <taxon>Bacillati</taxon>
        <taxon>Bacillota</taxon>
        <taxon>Clostridia</taxon>
        <taxon>Thermoanaerobacterales</taxon>
        <taxon>Thermoanaerobacteraceae</taxon>
        <taxon>Calorimonas</taxon>
    </lineage>
</organism>
<proteinExistence type="predicted"/>
<dbReference type="AlphaFoldDB" id="A0A5D8QFV4"/>
<dbReference type="Pfam" id="PF14242">
    <property type="entry name" value="DUF4342"/>
    <property type="match status" value="1"/>
</dbReference>
<keyword evidence="3" id="KW-1185">Reference proteome</keyword>
<reference evidence="2 3" key="1">
    <citation type="submission" date="2019-08" db="EMBL/GenBank/DDBJ databases">
        <title>Calorimonas adulescens gen. nov., sp. nov., an anaerobic thermophilic bacterium from Sakhalin hot spring.</title>
        <authorList>
            <person name="Khomyakova M.A."/>
            <person name="Merkel A.Y."/>
            <person name="Novikov A."/>
            <person name="Bonch-Osmolovskaya E.A."/>
            <person name="Slobodkin A.I."/>
        </authorList>
    </citation>
    <scope>NUCLEOTIDE SEQUENCE [LARGE SCALE GENOMIC DNA]</scope>
    <source>
        <strain evidence="2 3">A05MB</strain>
    </source>
</reference>